<reference evidence="2" key="1">
    <citation type="submission" date="2023-06" db="EMBL/GenBank/DDBJ databases">
        <authorList>
            <person name="Noh H."/>
        </authorList>
    </citation>
    <scope>NUCLEOTIDE SEQUENCE</scope>
    <source>
        <strain evidence="2">DUCC20226</strain>
    </source>
</reference>
<feature type="region of interest" description="Disordered" evidence="1">
    <location>
        <begin position="113"/>
        <end position="211"/>
    </location>
</feature>
<name>A0AAD9S7L0_PHOAM</name>
<feature type="compositionally biased region" description="Basic and acidic residues" evidence="1">
    <location>
        <begin position="116"/>
        <end position="128"/>
    </location>
</feature>
<organism evidence="2 3">
    <name type="scientific">Phomopsis amygdali</name>
    <name type="common">Fusicoccum amygdali</name>
    <dbReference type="NCBI Taxonomy" id="1214568"/>
    <lineage>
        <taxon>Eukaryota</taxon>
        <taxon>Fungi</taxon>
        <taxon>Dikarya</taxon>
        <taxon>Ascomycota</taxon>
        <taxon>Pezizomycotina</taxon>
        <taxon>Sordariomycetes</taxon>
        <taxon>Sordariomycetidae</taxon>
        <taxon>Diaporthales</taxon>
        <taxon>Diaporthaceae</taxon>
        <taxon>Diaporthe</taxon>
    </lineage>
</organism>
<evidence type="ECO:0000256" key="1">
    <source>
        <dbReference type="SAM" id="MobiDB-lite"/>
    </source>
</evidence>
<gene>
    <name evidence="2" type="ORF">N8I77_010009</name>
</gene>
<dbReference type="EMBL" id="JAUJFL010000006">
    <property type="protein sequence ID" value="KAK2600481.1"/>
    <property type="molecule type" value="Genomic_DNA"/>
</dbReference>
<evidence type="ECO:0008006" key="4">
    <source>
        <dbReference type="Google" id="ProtNLM"/>
    </source>
</evidence>
<proteinExistence type="predicted"/>
<evidence type="ECO:0000313" key="3">
    <source>
        <dbReference type="Proteomes" id="UP001265746"/>
    </source>
</evidence>
<accession>A0AAD9S7L0</accession>
<comment type="caution">
    <text evidence="2">The sequence shown here is derived from an EMBL/GenBank/DDBJ whole genome shotgun (WGS) entry which is preliminary data.</text>
</comment>
<protein>
    <recommendedName>
        <fullName evidence="4">Myb-like domain-containing protein</fullName>
    </recommendedName>
</protein>
<sequence length="211" mass="23420">MVQELASNMSDNKNKDVCILGFTEDEVKLVLMSVQCIKTSKRYARGWEVGLKEFADLTNTTVPAARAQWKDLNGRLMALPRLPDKSPSLEPHDEAEEIIEDCIFVGSEMGNEAVDDGAHGRDGEDKVKTRSKVKTRGGLKQVAKPSLFEGDGFDLDEDDKDGSVKNSKGKRKGKEALKRSIDENSTNQAWDEIGDGMSEEKWNQMGDRLAL</sequence>
<keyword evidence="3" id="KW-1185">Reference proteome</keyword>
<feature type="compositionally biased region" description="Acidic residues" evidence="1">
    <location>
        <begin position="151"/>
        <end position="160"/>
    </location>
</feature>
<dbReference type="AlphaFoldDB" id="A0AAD9S7L0"/>
<dbReference type="Proteomes" id="UP001265746">
    <property type="component" value="Unassembled WGS sequence"/>
</dbReference>
<evidence type="ECO:0000313" key="2">
    <source>
        <dbReference type="EMBL" id="KAK2600481.1"/>
    </source>
</evidence>